<proteinExistence type="predicted"/>
<keyword evidence="3" id="KW-1185">Reference proteome</keyword>
<evidence type="ECO:0000313" key="2">
    <source>
        <dbReference type="EMBL" id="MCK0537993.1"/>
    </source>
</evidence>
<feature type="signal peptide" evidence="1">
    <location>
        <begin position="1"/>
        <end position="20"/>
    </location>
</feature>
<sequence length="111" mass="12689">MRLRGWLALAALLWCLPGWAADYYIKITNNTGYAIYYIYVSPQSSDEWEEDVLGADILPDGETLRVNLNGYDSPYFDVKLVDEDGDSYTFMGVNVARRDLTVTLDDLDWGY</sequence>
<name>A0ABT0E8B6_9GAMM</name>
<feature type="chain" id="PRO_5046309641" evidence="1">
    <location>
        <begin position="21"/>
        <end position="111"/>
    </location>
</feature>
<keyword evidence="1" id="KW-0732">Signal</keyword>
<evidence type="ECO:0000256" key="1">
    <source>
        <dbReference type="SAM" id="SignalP"/>
    </source>
</evidence>
<evidence type="ECO:0000313" key="3">
    <source>
        <dbReference type="Proteomes" id="UP001165524"/>
    </source>
</evidence>
<dbReference type="EMBL" id="JALKII010000006">
    <property type="protein sequence ID" value="MCK0537993.1"/>
    <property type="molecule type" value="Genomic_DNA"/>
</dbReference>
<protein>
    <submittedName>
        <fullName evidence="2">Uncharacterized protein</fullName>
    </submittedName>
</protein>
<gene>
    <name evidence="2" type="ORF">MU846_09750</name>
</gene>
<dbReference type="RefSeq" id="WP_246952166.1">
    <property type="nucleotide sequence ID" value="NZ_JALKII010000006.1"/>
</dbReference>
<reference evidence="2" key="1">
    <citation type="submission" date="2022-04" db="EMBL/GenBank/DDBJ databases">
        <title>Alcanivorax sp. CY1518 draft genome sequence.</title>
        <authorList>
            <person name="Zhao G."/>
            <person name="An M."/>
        </authorList>
    </citation>
    <scope>NUCLEOTIDE SEQUENCE</scope>
    <source>
        <strain evidence="2">CY1518</strain>
    </source>
</reference>
<accession>A0ABT0E8B6</accession>
<comment type="caution">
    <text evidence="2">The sequence shown here is derived from an EMBL/GenBank/DDBJ whole genome shotgun (WGS) entry which is preliminary data.</text>
</comment>
<organism evidence="2 3">
    <name type="scientific">Alcanivorax quisquiliarum</name>
    <dbReference type="NCBI Taxonomy" id="2933565"/>
    <lineage>
        <taxon>Bacteria</taxon>
        <taxon>Pseudomonadati</taxon>
        <taxon>Pseudomonadota</taxon>
        <taxon>Gammaproteobacteria</taxon>
        <taxon>Oceanospirillales</taxon>
        <taxon>Alcanivoracaceae</taxon>
        <taxon>Alcanivorax</taxon>
    </lineage>
</organism>
<dbReference type="Proteomes" id="UP001165524">
    <property type="component" value="Unassembled WGS sequence"/>
</dbReference>